<sequence length="210" mass="22917">MKNTHSLLLLASLLPVTMSVQAEVFVAPFGGYSLGGGQFDVNQIDVNADQTGDKKNVKVEESSHYGLMLGIGTNDPGNIYLLYSHQASELKSGGLFTPDRLTSLDLDYIHLGGTLYFPRGDIRPYVTASAGITRMLPDAWSSETRFSMGVGGGVEYQVTPHFGLFADIRGYATFIDSDSSLFCNEDECLWHITSDVMWQAQANLGLKVSF</sequence>
<feature type="signal peptide" evidence="2">
    <location>
        <begin position="1"/>
        <end position="22"/>
    </location>
</feature>
<name>A0A9X2WX14_9GAMM</name>
<dbReference type="InterPro" id="IPR027385">
    <property type="entry name" value="Beta-barrel_OMP"/>
</dbReference>
<dbReference type="RefSeq" id="WP_261273424.1">
    <property type="nucleotide sequence ID" value="NZ_JAMTCC010000032.1"/>
</dbReference>
<gene>
    <name evidence="4" type="ORF">NE536_16980</name>
</gene>
<evidence type="ECO:0000256" key="2">
    <source>
        <dbReference type="SAM" id="SignalP"/>
    </source>
</evidence>
<evidence type="ECO:0000259" key="3">
    <source>
        <dbReference type="Pfam" id="PF13505"/>
    </source>
</evidence>
<comment type="caution">
    <text evidence="4">The sequence shown here is derived from an EMBL/GenBank/DDBJ whole genome shotgun (WGS) entry which is preliminary data.</text>
</comment>
<evidence type="ECO:0000313" key="5">
    <source>
        <dbReference type="Proteomes" id="UP001155604"/>
    </source>
</evidence>
<dbReference type="InterPro" id="IPR011250">
    <property type="entry name" value="OMP/PagP_B-barrel"/>
</dbReference>
<evidence type="ECO:0000256" key="1">
    <source>
        <dbReference type="ARBA" id="ARBA00022729"/>
    </source>
</evidence>
<organism evidence="4 5">
    <name type="scientific">Shewanella septentrionalis</name>
    <dbReference type="NCBI Taxonomy" id="2952223"/>
    <lineage>
        <taxon>Bacteria</taxon>
        <taxon>Pseudomonadati</taxon>
        <taxon>Pseudomonadota</taxon>
        <taxon>Gammaproteobacteria</taxon>
        <taxon>Alteromonadales</taxon>
        <taxon>Shewanellaceae</taxon>
        <taxon>Shewanella</taxon>
    </lineage>
</organism>
<dbReference type="Gene3D" id="2.40.160.20">
    <property type="match status" value="1"/>
</dbReference>
<keyword evidence="5" id="KW-1185">Reference proteome</keyword>
<keyword evidence="1 2" id="KW-0732">Signal</keyword>
<feature type="domain" description="Outer membrane protein beta-barrel" evidence="3">
    <location>
        <begin position="10"/>
        <end position="210"/>
    </location>
</feature>
<dbReference type="AlphaFoldDB" id="A0A9X2WX14"/>
<feature type="chain" id="PRO_5040878412" evidence="2">
    <location>
        <begin position="23"/>
        <end position="210"/>
    </location>
</feature>
<accession>A0A9X2WX14</accession>
<evidence type="ECO:0000313" key="4">
    <source>
        <dbReference type="EMBL" id="MCT7947055.1"/>
    </source>
</evidence>
<protein>
    <submittedName>
        <fullName evidence="4">Porin family protein</fullName>
    </submittedName>
</protein>
<dbReference type="EMBL" id="JAMTCC010000032">
    <property type="protein sequence ID" value="MCT7947055.1"/>
    <property type="molecule type" value="Genomic_DNA"/>
</dbReference>
<reference evidence="4" key="1">
    <citation type="journal article" date="2023" name="Int. J. Syst. Evol. Microbiol.">
        <title>&lt;i&gt;Shewanella septentrionalis&lt;/i&gt; sp. nov. and &lt;i&gt;Shewanella holmiensis&lt;/i&gt; sp. nov., isolated from Baltic Sea water and sediments.</title>
        <authorList>
            <person name="Martin-Rodriguez A.J."/>
            <person name="Thorell K."/>
            <person name="Joffre E."/>
            <person name="Jensie-Markopoulos S."/>
            <person name="Moore E.R.B."/>
            <person name="Sjoling A."/>
        </authorList>
    </citation>
    <scope>NUCLEOTIDE SEQUENCE</scope>
    <source>
        <strain evidence="4">SP1W3</strain>
    </source>
</reference>
<proteinExistence type="predicted"/>
<dbReference type="Proteomes" id="UP001155604">
    <property type="component" value="Unassembled WGS sequence"/>
</dbReference>
<dbReference type="SUPFAM" id="SSF56925">
    <property type="entry name" value="OMPA-like"/>
    <property type="match status" value="1"/>
</dbReference>
<dbReference type="Pfam" id="PF13505">
    <property type="entry name" value="OMP_b-brl"/>
    <property type="match status" value="1"/>
</dbReference>